<name>A0ABV1SMS1_9RHOB</name>
<dbReference type="InterPro" id="IPR001188">
    <property type="entry name" value="Sperm_putr-bd"/>
</dbReference>
<proteinExistence type="inferred from homology"/>
<dbReference type="PROSITE" id="PS51318">
    <property type="entry name" value="TAT"/>
    <property type="match status" value="1"/>
</dbReference>
<dbReference type="PIRSF" id="PIRSF019574">
    <property type="entry name" value="Periplasmic_polyamine_BP"/>
    <property type="match status" value="1"/>
</dbReference>
<dbReference type="Gene3D" id="3.40.190.10">
    <property type="entry name" value="Periplasmic binding protein-like II"/>
    <property type="match status" value="2"/>
</dbReference>
<dbReference type="PANTHER" id="PTHR30222">
    <property type="entry name" value="SPERMIDINE/PUTRESCINE-BINDING PERIPLASMIC PROTEIN"/>
    <property type="match status" value="1"/>
</dbReference>
<sequence length="368" mass="40128">MEKISRRHALGLLGATALSAPFITPARASSGSVNVYNWADYIGETTLADFESSTGITVNYDNFSSVEEMQAKMLAGSSGYDVVLQSGPQLPVMLEAGIYQPLDKTKLSGWSNLDPKILEILSTWDPGNVYAMPYMWGSVGFAYNAEMLKKVLPDADLDSLDVLLRPENAAALARCGVSILDTPSDVFLMVMKYIGANFDNPTPADFEAAAKAIAPVRSSIRTFSNTITQQSLPAGELCFSNTWSGNYGVAVARSKEAGIKLDLRYMVPETGAPIWIDCWCLPKGAPNILNAHAFVNYMLQPEVIAACTNLTTYANANAKALPFVKKEIANNPALYPDEMTTSRLFAPTAWTTEQISQMNDVWQQIKFD</sequence>
<gene>
    <name evidence="6" type="ORF">VSX56_18775</name>
</gene>
<dbReference type="SUPFAM" id="SSF53850">
    <property type="entry name" value="Periplasmic binding protein-like II"/>
    <property type="match status" value="1"/>
</dbReference>
<reference evidence="6 7" key="1">
    <citation type="submission" date="2024-01" db="EMBL/GenBank/DDBJ databases">
        <authorList>
            <person name="Deng Y."/>
            <person name="Su J."/>
        </authorList>
    </citation>
    <scope>NUCLEOTIDE SEQUENCE [LARGE SCALE GENOMIC DNA]</scope>
    <source>
        <strain evidence="6 7">CPCC 100088</strain>
    </source>
</reference>
<evidence type="ECO:0000256" key="3">
    <source>
        <dbReference type="ARBA" id="ARBA00022729"/>
    </source>
</evidence>
<evidence type="ECO:0000256" key="5">
    <source>
        <dbReference type="PIRNR" id="PIRNR019574"/>
    </source>
</evidence>
<protein>
    <recommendedName>
        <fullName evidence="5">Putrescine-binding periplasmic protein</fullName>
    </recommendedName>
</protein>
<dbReference type="RefSeq" id="WP_350939114.1">
    <property type="nucleotide sequence ID" value="NZ_JAYWLC010000030.1"/>
</dbReference>
<keyword evidence="7" id="KW-1185">Reference proteome</keyword>
<dbReference type="InterPro" id="IPR006059">
    <property type="entry name" value="SBP"/>
</dbReference>
<organism evidence="6 7">
    <name type="scientific">Thioclava kandeliae</name>
    <dbReference type="NCBI Taxonomy" id="3070818"/>
    <lineage>
        <taxon>Bacteria</taxon>
        <taxon>Pseudomonadati</taxon>
        <taxon>Pseudomonadota</taxon>
        <taxon>Alphaproteobacteria</taxon>
        <taxon>Rhodobacterales</taxon>
        <taxon>Paracoccaceae</taxon>
        <taxon>Thioclava</taxon>
    </lineage>
</organism>
<evidence type="ECO:0000256" key="2">
    <source>
        <dbReference type="ARBA" id="ARBA00022448"/>
    </source>
</evidence>
<evidence type="ECO:0000256" key="1">
    <source>
        <dbReference type="ARBA" id="ARBA00004418"/>
    </source>
</evidence>
<reference evidence="6 7" key="2">
    <citation type="submission" date="2024-06" db="EMBL/GenBank/DDBJ databases">
        <title>Thioclava kandeliae sp. nov. from a rhizosphere soil sample of Kandelia candel in a mangrove.</title>
        <authorList>
            <person name="Mu T."/>
        </authorList>
    </citation>
    <scope>NUCLEOTIDE SEQUENCE [LARGE SCALE GENOMIC DNA]</scope>
    <source>
        <strain evidence="6 7">CPCC 100088</strain>
    </source>
</reference>
<keyword evidence="4 5" id="KW-0574">Periplasm</keyword>
<evidence type="ECO:0000313" key="7">
    <source>
        <dbReference type="Proteomes" id="UP001438953"/>
    </source>
</evidence>
<dbReference type="PRINTS" id="PR00909">
    <property type="entry name" value="SPERMDNBNDNG"/>
</dbReference>
<comment type="caution">
    <text evidence="6">The sequence shown here is derived from an EMBL/GenBank/DDBJ whole genome shotgun (WGS) entry which is preliminary data.</text>
</comment>
<keyword evidence="2 5" id="KW-0813">Transport</keyword>
<comment type="similarity">
    <text evidence="5">Belongs to the bacterial solute-binding protein PotD/PotF family.</text>
</comment>
<dbReference type="Pfam" id="PF13416">
    <property type="entry name" value="SBP_bac_8"/>
    <property type="match status" value="1"/>
</dbReference>
<comment type="function">
    <text evidence="5">Required for the activity of the bacterial periplasmic transport system of putrescine.</text>
</comment>
<dbReference type="PANTHER" id="PTHR30222:SF12">
    <property type="entry name" value="NORSPERMIDINE SENSOR"/>
    <property type="match status" value="1"/>
</dbReference>
<dbReference type="Proteomes" id="UP001438953">
    <property type="component" value="Unassembled WGS sequence"/>
</dbReference>
<evidence type="ECO:0000256" key="4">
    <source>
        <dbReference type="ARBA" id="ARBA00022764"/>
    </source>
</evidence>
<dbReference type="InterPro" id="IPR006311">
    <property type="entry name" value="TAT_signal"/>
</dbReference>
<keyword evidence="3" id="KW-0732">Signal</keyword>
<comment type="subcellular location">
    <subcellularLocation>
        <location evidence="1 5">Periplasm</location>
    </subcellularLocation>
</comment>
<accession>A0ABV1SMS1</accession>
<dbReference type="EMBL" id="JAYWLC010000030">
    <property type="protein sequence ID" value="MER5173804.1"/>
    <property type="molecule type" value="Genomic_DNA"/>
</dbReference>
<evidence type="ECO:0000313" key="6">
    <source>
        <dbReference type="EMBL" id="MER5173804.1"/>
    </source>
</evidence>